<sequence length="360" mass="39684">MDVPHSREDSEAVHLWNRAGIIVIDKPRGPSSHEVAAWVGKMLGCQVGHSGTLDPQVSGVLLIMLGNAARLAPLLLQHDKEYICLMRLHGDVDRERIDKRAEEFTGRLYQRPPRKSAVKRNLRIREVHKLEILDVDGRLVLFRVHCDAGTYIRSLCHHMGFVLGVGAHMVELRRTRSGTFSESSMYTLHDVQDAAVAAREGDRSALEKMIVSVDAAVPELPIVVVRDAAIDALCHGASLAGVGVVSTMEFAKDQTVAVLSGKKEFICLGRALVPSGSFRPGDTGLVIAPTTVFMQPGTYPRSWKKSDKVYPSKAEKKAKQKAAKPKSPRPAGKTEKPTGKKSFGRPARRPDDRGRKKRYH</sequence>
<feature type="domain" description="Dyskerin-like" evidence="7">
    <location>
        <begin position="8"/>
        <end position="36"/>
    </location>
</feature>
<dbReference type="GO" id="GO:1990481">
    <property type="term" value="P:mRNA pseudouridine synthesis"/>
    <property type="evidence" value="ECO:0007669"/>
    <property type="project" value="TreeGrafter"/>
</dbReference>
<feature type="compositionally biased region" description="Basic and acidic residues" evidence="6">
    <location>
        <begin position="304"/>
        <end position="317"/>
    </location>
</feature>
<reference evidence="9" key="1">
    <citation type="submission" date="2011-12" db="EMBL/GenBank/DDBJ databases">
        <title>Complete sequence of Methanoregula formicicum SMSP.</title>
        <authorList>
            <person name="Lucas S."/>
            <person name="Han J."/>
            <person name="Lapidus A."/>
            <person name="Cheng J.-F."/>
            <person name="Goodwin L."/>
            <person name="Pitluck S."/>
            <person name="Peters L."/>
            <person name="Ovchinnikova G."/>
            <person name="Teshima H."/>
            <person name="Detter J.C."/>
            <person name="Han C."/>
            <person name="Tapia R."/>
            <person name="Land M."/>
            <person name="Hauser L."/>
            <person name="Kyrpides N."/>
            <person name="Ivanova N."/>
            <person name="Pagani I."/>
            <person name="Imachi H."/>
            <person name="Tamaki H."/>
            <person name="Sekiguchi Y."/>
            <person name="Kamagata Y."/>
            <person name="Cadillo-Quiroz H."/>
            <person name="Zinder S."/>
            <person name="Liu W.-T."/>
            <person name="Woyke T."/>
        </authorList>
    </citation>
    <scope>NUCLEOTIDE SEQUENCE [LARGE SCALE GENOMIC DNA]</scope>
    <source>
        <strain evidence="9">DSM 22288 / NBRC 105244 / SMSP</strain>
    </source>
</reference>
<dbReference type="GeneID" id="14308457"/>
<dbReference type="InterPro" id="IPR012960">
    <property type="entry name" value="Dyskerin-like"/>
</dbReference>
<comment type="similarity">
    <text evidence="4 5">Belongs to the pseudouridine synthase TruB family. Type 2 subfamily.</text>
</comment>
<keyword evidence="9" id="KW-1185">Reference proteome</keyword>
<reference evidence="8 9" key="2">
    <citation type="journal article" date="2014" name="Genome Announc.">
        <title>Complete Genome Sequence of Methanoregula formicica SMSPT, a Mesophilic Hydrogenotrophic Methanogen Isolated from a Methanogenic Upflow Anaerobic Sludge Blanket Reactor.</title>
        <authorList>
            <person name="Yamamoto K."/>
            <person name="Tamaki H."/>
            <person name="Cadillo-Quiroz H."/>
            <person name="Imachi H."/>
            <person name="Kyrpides N."/>
            <person name="Woyke T."/>
            <person name="Goodwin L."/>
            <person name="Zinder S.H."/>
            <person name="Kamagata Y."/>
            <person name="Liu W.T."/>
        </authorList>
    </citation>
    <scope>NUCLEOTIDE SEQUENCE [LARGE SCALE GENOMIC DNA]</scope>
    <source>
        <strain evidence="9">DSM 22288 / NBRC 105244 / SMSP</strain>
    </source>
</reference>
<dbReference type="SUPFAM" id="SSF88697">
    <property type="entry name" value="PUA domain-like"/>
    <property type="match status" value="1"/>
</dbReference>
<dbReference type="Gene3D" id="2.30.130.10">
    <property type="entry name" value="PUA domain"/>
    <property type="match status" value="1"/>
</dbReference>
<name>L0HKU8_METFS</name>
<dbReference type="GO" id="GO:0031120">
    <property type="term" value="P:snRNA pseudouridine synthesis"/>
    <property type="evidence" value="ECO:0007669"/>
    <property type="project" value="TreeGrafter"/>
</dbReference>
<dbReference type="FunFam" id="3.30.2350.10:FF:000001">
    <property type="entry name" value="H/ACA ribonucleoprotein complex subunit CBF5"/>
    <property type="match status" value="1"/>
</dbReference>
<evidence type="ECO:0000256" key="4">
    <source>
        <dbReference type="ARBA" id="ARBA00060775"/>
    </source>
</evidence>
<dbReference type="InterPro" id="IPR036974">
    <property type="entry name" value="PUA_sf"/>
</dbReference>
<dbReference type="EMBL" id="CP003167">
    <property type="protein sequence ID" value="AGB03664.1"/>
    <property type="molecule type" value="Genomic_DNA"/>
</dbReference>
<dbReference type="GO" id="GO:0003723">
    <property type="term" value="F:RNA binding"/>
    <property type="evidence" value="ECO:0007669"/>
    <property type="project" value="InterPro"/>
</dbReference>
<organism evidence="8 9">
    <name type="scientific">Methanoregula formicica (strain DSM 22288 / NBRC 105244 / SMSP)</name>
    <dbReference type="NCBI Taxonomy" id="593750"/>
    <lineage>
        <taxon>Archaea</taxon>
        <taxon>Methanobacteriati</taxon>
        <taxon>Methanobacteriota</taxon>
        <taxon>Stenosarchaea group</taxon>
        <taxon>Methanomicrobia</taxon>
        <taxon>Methanomicrobiales</taxon>
        <taxon>Methanoregulaceae</taxon>
        <taxon>Methanoregula</taxon>
    </lineage>
</organism>
<dbReference type="InterPro" id="IPR004802">
    <property type="entry name" value="tRNA_PsdUridine_synth_B_fam"/>
</dbReference>
<dbReference type="STRING" id="593750.Metfor_2674"/>
<dbReference type="InterPro" id="IPR032819">
    <property type="entry name" value="TruB_C"/>
</dbReference>
<evidence type="ECO:0000313" key="9">
    <source>
        <dbReference type="Proteomes" id="UP000010824"/>
    </source>
</evidence>
<feature type="region of interest" description="Disordered" evidence="6">
    <location>
        <begin position="298"/>
        <end position="360"/>
    </location>
</feature>
<evidence type="ECO:0000256" key="3">
    <source>
        <dbReference type="ARBA" id="ARBA00060072"/>
    </source>
</evidence>
<evidence type="ECO:0000256" key="1">
    <source>
        <dbReference type="ARBA" id="ARBA00022694"/>
    </source>
</evidence>
<dbReference type="GO" id="GO:0000495">
    <property type="term" value="P:box H/ACA sno(s)RNA 3'-end processing"/>
    <property type="evidence" value="ECO:0007669"/>
    <property type="project" value="TreeGrafter"/>
</dbReference>
<evidence type="ECO:0000256" key="5">
    <source>
        <dbReference type="HAMAP-Rule" id="MF_01081"/>
    </source>
</evidence>
<proteinExistence type="inferred from homology"/>
<dbReference type="PROSITE" id="PS50890">
    <property type="entry name" value="PUA"/>
    <property type="match status" value="1"/>
</dbReference>
<dbReference type="Pfam" id="PF01509">
    <property type="entry name" value="TruB_N"/>
    <property type="match status" value="1"/>
</dbReference>
<dbReference type="InParanoid" id="L0HKU8"/>
<dbReference type="AlphaFoldDB" id="L0HKU8"/>
<keyword evidence="2 5" id="KW-0413">Isomerase</keyword>
<dbReference type="PANTHER" id="PTHR23127">
    <property type="entry name" value="CENTROMERE/MICROTUBULE BINDING PROTEIN CBF5"/>
    <property type="match status" value="1"/>
</dbReference>
<dbReference type="GO" id="GO:0160148">
    <property type="term" value="F:tRNA pseudouridine(55) synthase activity"/>
    <property type="evidence" value="ECO:0007669"/>
    <property type="project" value="UniProtKB-EC"/>
</dbReference>
<dbReference type="KEGG" id="mfo:Metfor_2674"/>
<dbReference type="NCBIfam" id="NF003280">
    <property type="entry name" value="PRK04270.1"/>
    <property type="match status" value="1"/>
</dbReference>
<evidence type="ECO:0000256" key="2">
    <source>
        <dbReference type="ARBA" id="ARBA00023235"/>
    </source>
</evidence>
<dbReference type="GO" id="GO:0031118">
    <property type="term" value="P:rRNA pseudouridine synthesis"/>
    <property type="evidence" value="ECO:0007669"/>
    <property type="project" value="TreeGrafter"/>
</dbReference>
<dbReference type="HAMAP" id="MF_01081">
    <property type="entry name" value="TruB_arch"/>
    <property type="match status" value="1"/>
</dbReference>
<dbReference type="InterPro" id="IPR026326">
    <property type="entry name" value="TruB_arch"/>
</dbReference>
<dbReference type="Proteomes" id="UP000010824">
    <property type="component" value="Chromosome"/>
</dbReference>
<dbReference type="InterPro" id="IPR002501">
    <property type="entry name" value="PsdUridine_synth_N"/>
</dbReference>
<dbReference type="NCBIfam" id="TIGR00425">
    <property type="entry name" value="CBF5"/>
    <property type="match status" value="1"/>
</dbReference>
<protein>
    <recommendedName>
        <fullName evidence="5">Probable tRNA pseudouridine synthase B</fullName>
        <ecNumber evidence="5">5.4.99.25</ecNumber>
    </recommendedName>
    <alternativeName>
        <fullName evidence="5">tRNA pseudouridine(55) synthase</fullName>
        <shortName evidence="5">Psi55 synthase</shortName>
    </alternativeName>
    <alternativeName>
        <fullName evidence="5">tRNA pseudouridylate synthase</fullName>
    </alternativeName>
    <alternativeName>
        <fullName evidence="5">tRNA-uridine isomerase</fullName>
    </alternativeName>
</protein>
<dbReference type="SMART" id="SM01136">
    <property type="entry name" value="DKCLD"/>
    <property type="match status" value="1"/>
</dbReference>
<keyword evidence="1 5" id="KW-0819">tRNA processing</keyword>
<dbReference type="Gene3D" id="3.30.2350.10">
    <property type="entry name" value="Pseudouridine synthase"/>
    <property type="match status" value="1"/>
</dbReference>
<evidence type="ECO:0000256" key="6">
    <source>
        <dbReference type="SAM" id="MobiDB-lite"/>
    </source>
</evidence>
<dbReference type="PANTHER" id="PTHR23127:SF0">
    <property type="entry name" value="H_ACA RIBONUCLEOPROTEIN COMPLEX SUBUNIT DKC1"/>
    <property type="match status" value="1"/>
</dbReference>
<dbReference type="Pfam" id="PF01472">
    <property type="entry name" value="PUA"/>
    <property type="match status" value="1"/>
</dbReference>
<dbReference type="Pfam" id="PF16198">
    <property type="entry name" value="TruB_C_2"/>
    <property type="match status" value="1"/>
</dbReference>
<evidence type="ECO:0000259" key="7">
    <source>
        <dbReference type="SMART" id="SM01136"/>
    </source>
</evidence>
<dbReference type="InterPro" id="IPR020103">
    <property type="entry name" value="PsdUridine_synth_cat_dom_sf"/>
</dbReference>
<dbReference type="SUPFAM" id="SSF55120">
    <property type="entry name" value="Pseudouridine synthase"/>
    <property type="match status" value="1"/>
</dbReference>
<dbReference type="EC" id="5.4.99.25" evidence="5"/>
<comment type="function">
    <text evidence="3 5">Could be responsible for synthesis of pseudouridine from uracil-55 in the psi GC loop of transfer RNAs.</text>
</comment>
<gene>
    <name evidence="5" type="primary">truB</name>
    <name evidence="8" type="ordered locus">Metfor_2674</name>
</gene>
<dbReference type="HOGENOM" id="CLU_032087_3_0_2"/>
<feature type="active site" description="Nucleophile" evidence="5">
    <location>
        <position position="54"/>
    </location>
</feature>
<dbReference type="RefSeq" id="WP_015286626.1">
    <property type="nucleotide sequence ID" value="NC_019943.1"/>
</dbReference>
<dbReference type="InterPro" id="IPR015947">
    <property type="entry name" value="PUA-like_sf"/>
</dbReference>
<dbReference type="FunCoup" id="L0HKU8">
    <property type="interactions" value="195"/>
</dbReference>
<dbReference type="GO" id="GO:0031119">
    <property type="term" value="P:tRNA pseudouridine synthesis"/>
    <property type="evidence" value="ECO:0007669"/>
    <property type="project" value="UniProtKB-UniRule"/>
</dbReference>
<feature type="compositionally biased region" description="Basic residues" evidence="6">
    <location>
        <begin position="318"/>
        <end position="327"/>
    </location>
</feature>
<dbReference type="OrthoDB" id="35866at2157"/>
<dbReference type="eggNOG" id="arCOG00987">
    <property type="taxonomic scope" value="Archaea"/>
</dbReference>
<dbReference type="InterPro" id="IPR002478">
    <property type="entry name" value="PUA"/>
</dbReference>
<evidence type="ECO:0000313" key="8">
    <source>
        <dbReference type="EMBL" id="AGB03664.1"/>
    </source>
</evidence>
<comment type="catalytic activity">
    <reaction evidence="5">
        <text>uridine(55) in tRNA = pseudouridine(55) in tRNA</text>
        <dbReference type="Rhea" id="RHEA:42532"/>
        <dbReference type="Rhea" id="RHEA-COMP:10101"/>
        <dbReference type="Rhea" id="RHEA-COMP:10102"/>
        <dbReference type="ChEBI" id="CHEBI:65314"/>
        <dbReference type="ChEBI" id="CHEBI:65315"/>
        <dbReference type="EC" id="5.4.99.25"/>
    </reaction>
</comment>
<accession>L0HKU8</accession>